<dbReference type="GO" id="GO:0005524">
    <property type="term" value="F:ATP binding"/>
    <property type="evidence" value="ECO:0007669"/>
    <property type="project" value="UniProtKB-UniRule"/>
</dbReference>
<dbReference type="Pfam" id="PF01336">
    <property type="entry name" value="tRNA_anti-codon"/>
    <property type="match status" value="1"/>
</dbReference>
<dbReference type="RefSeq" id="WP_046663124.1">
    <property type="nucleotide sequence ID" value="NZ_CP011304.1"/>
</dbReference>
<dbReference type="CDD" id="cd00776">
    <property type="entry name" value="AsxRS_core"/>
    <property type="match status" value="1"/>
</dbReference>
<evidence type="ECO:0000256" key="7">
    <source>
        <dbReference type="HAMAP-Rule" id="MF_00534"/>
    </source>
</evidence>
<dbReference type="NCBIfam" id="TIGR00457">
    <property type="entry name" value="asnS"/>
    <property type="match status" value="1"/>
</dbReference>
<dbReference type="GO" id="GO:0004816">
    <property type="term" value="F:asparagine-tRNA ligase activity"/>
    <property type="evidence" value="ECO:0007669"/>
    <property type="project" value="UniProtKB-UniRule"/>
</dbReference>
<dbReference type="SUPFAM" id="SSF50249">
    <property type="entry name" value="Nucleic acid-binding proteins"/>
    <property type="match status" value="1"/>
</dbReference>
<dbReference type="InterPro" id="IPR004522">
    <property type="entry name" value="Asn-tRNA-ligase"/>
</dbReference>
<dbReference type="InterPro" id="IPR004365">
    <property type="entry name" value="NA-bd_OB_tRNA"/>
</dbReference>
<dbReference type="InterPro" id="IPR045864">
    <property type="entry name" value="aa-tRNA-synth_II/BPL/LPL"/>
</dbReference>
<protein>
    <recommendedName>
        <fullName evidence="7">Asparagine--tRNA ligase</fullName>
        <ecNumber evidence="7">6.1.1.22</ecNumber>
    </recommendedName>
    <alternativeName>
        <fullName evidence="7">Asparaginyl-tRNA synthetase</fullName>
        <shortName evidence="7">AsnRS</shortName>
    </alternativeName>
</protein>
<name>A0A0F6RN32_MICAE</name>
<sequence length="454" mass="51616">MTTRIKEIFQTGQPDQSVTVQGWVRTKRELKEFTFLEVNDGSSLANLQVILEPTLPDYDNVLKTISTGTAIAVSGNLVPSPGKGQNIELKAAEITLYGDCPPDYPLQKKRHSFEFLRTIAHLRARTNTLGAVMRVRNACATAIHTFFQEKGFIWVHTPIITANDCEGAGELFTVTSLDLKKPANFAEDFFGKRAYLTVSGQLQAEVMAMALSNVYTFGPTFRAENSNTSRHLAEFWMVEPEMAFCDLEGDQDLAEAFLKYIFKFVLENCPEDLQFFNERIDKTVLSTAENIVNSEFGRITYSEAIELLEKADRQFEFPVEWGVDLQSEHERYLAEELFKKPVIVTNYPKTIKAFYMRLDDNNKTVSAMDILAPKIGEIIGGSQREERLDVLIQRMQEQGMNPDDLWWYLDLRRYGSVPHAGFGLGFERLVQFMTGMTNIRDVIPFPRTPLSADF</sequence>
<dbReference type="AlphaFoldDB" id="A0A0F6RN32"/>
<dbReference type="GO" id="GO:0005737">
    <property type="term" value="C:cytoplasm"/>
    <property type="evidence" value="ECO:0007669"/>
    <property type="project" value="UniProtKB-SubCell"/>
</dbReference>
<dbReference type="PANTHER" id="PTHR22594">
    <property type="entry name" value="ASPARTYL/LYSYL-TRNA SYNTHETASE"/>
    <property type="match status" value="1"/>
</dbReference>
<evidence type="ECO:0000256" key="6">
    <source>
        <dbReference type="ARBA" id="ARBA00023146"/>
    </source>
</evidence>
<dbReference type="GO" id="GO:0003676">
    <property type="term" value="F:nucleic acid binding"/>
    <property type="evidence" value="ECO:0007669"/>
    <property type="project" value="InterPro"/>
</dbReference>
<dbReference type="NCBIfam" id="NF003037">
    <property type="entry name" value="PRK03932.1"/>
    <property type="match status" value="1"/>
</dbReference>
<dbReference type="InterPro" id="IPR012340">
    <property type="entry name" value="NA-bd_OB-fold"/>
</dbReference>
<comment type="similarity">
    <text evidence="1 7">Belongs to the class-II aminoacyl-tRNA synthetase family.</text>
</comment>
<evidence type="ECO:0000256" key="1">
    <source>
        <dbReference type="ARBA" id="ARBA00008226"/>
    </source>
</evidence>
<reference evidence="9 10" key="1">
    <citation type="journal article" date="2015" name="Genome Announc.">
        <title>Complete Genome Sequence of Microcystis aeruginosa NIES-2549, a Bloom-Forming Cyanobacterium from Lake Kasumigaura, Japan.</title>
        <authorList>
            <person name="Yamaguchi H."/>
            <person name="Suzuki S."/>
            <person name="Tanabe Y."/>
            <person name="Osana Y."/>
            <person name="Shimura Y."/>
            <person name="Ishida K."/>
            <person name="Kawachi M."/>
        </authorList>
    </citation>
    <scope>NUCLEOTIDE SEQUENCE [LARGE SCALE GENOMIC DNA]</scope>
    <source>
        <strain evidence="9 10">NIES-2549</strain>
    </source>
</reference>
<dbReference type="InterPro" id="IPR006195">
    <property type="entry name" value="aa-tRNA-synth_II"/>
</dbReference>
<keyword evidence="5 7" id="KW-0648">Protein biosynthesis</keyword>
<dbReference type="PRINTS" id="PR01042">
    <property type="entry name" value="TRNASYNTHASP"/>
</dbReference>
<dbReference type="Gene3D" id="3.30.930.10">
    <property type="entry name" value="Bira Bifunctional Protein, Domain 2"/>
    <property type="match status" value="1"/>
</dbReference>
<comment type="subcellular location">
    <subcellularLocation>
        <location evidence="7">Cytoplasm</location>
    </subcellularLocation>
</comment>
<dbReference type="HOGENOM" id="CLU_004553_2_0_3"/>
<dbReference type="GO" id="GO:0006421">
    <property type="term" value="P:asparaginyl-tRNA aminoacylation"/>
    <property type="evidence" value="ECO:0007669"/>
    <property type="project" value="UniProtKB-UniRule"/>
</dbReference>
<dbReference type="PATRIC" id="fig|1641812.3.peg.3885"/>
<dbReference type="EMBL" id="CP011304">
    <property type="protein sequence ID" value="AKE66085.1"/>
    <property type="molecule type" value="Genomic_DNA"/>
</dbReference>
<dbReference type="PROSITE" id="PS50862">
    <property type="entry name" value="AA_TRNA_LIGASE_II"/>
    <property type="match status" value="1"/>
</dbReference>
<dbReference type="InterPro" id="IPR002312">
    <property type="entry name" value="Asp/Asn-tRNA-synth_IIb"/>
</dbReference>
<keyword evidence="6 7" id="KW-0030">Aminoacyl-tRNA synthetase</keyword>
<evidence type="ECO:0000256" key="3">
    <source>
        <dbReference type="ARBA" id="ARBA00022741"/>
    </source>
</evidence>
<evidence type="ECO:0000313" key="9">
    <source>
        <dbReference type="EMBL" id="AKE66085.1"/>
    </source>
</evidence>
<comment type="subunit">
    <text evidence="7">Homodimer.</text>
</comment>
<accession>A0A0F6RN32</accession>
<dbReference type="PANTHER" id="PTHR22594:SF34">
    <property type="entry name" value="ASPARAGINE--TRNA LIGASE, MITOCHONDRIAL-RELATED"/>
    <property type="match status" value="1"/>
</dbReference>
<dbReference type="SUPFAM" id="SSF55681">
    <property type="entry name" value="Class II aaRS and biotin synthetases"/>
    <property type="match status" value="1"/>
</dbReference>
<keyword evidence="3 7" id="KW-0547">Nucleotide-binding</keyword>
<dbReference type="CDD" id="cd04318">
    <property type="entry name" value="EcAsnRS_like_N"/>
    <property type="match status" value="1"/>
</dbReference>
<evidence type="ECO:0000256" key="2">
    <source>
        <dbReference type="ARBA" id="ARBA00022598"/>
    </source>
</evidence>
<dbReference type="Proteomes" id="UP000034103">
    <property type="component" value="Chromosome"/>
</dbReference>
<keyword evidence="2 7" id="KW-0436">Ligase</keyword>
<proteinExistence type="inferred from homology"/>
<dbReference type="Pfam" id="PF00152">
    <property type="entry name" value="tRNA-synt_2"/>
    <property type="match status" value="1"/>
</dbReference>
<dbReference type="EC" id="6.1.1.22" evidence="7"/>
<evidence type="ECO:0000256" key="5">
    <source>
        <dbReference type="ARBA" id="ARBA00022917"/>
    </source>
</evidence>
<evidence type="ECO:0000256" key="4">
    <source>
        <dbReference type="ARBA" id="ARBA00022840"/>
    </source>
</evidence>
<evidence type="ECO:0000259" key="8">
    <source>
        <dbReference type="PROSITE" id="PS50862"/>
    </source>
</evidence>
<feature type="domain" description="Aminoacyl-transfer RNA synthetases class-II family profile" evidence="8">
    <location>
        <begin position="142"/>
        <end position="444"/>
    </location>
</feature>
<keyword evidence="4 7" id="KW-0067">ATP-binding</keyword>
<dbReference type="InterPro" id="IPR004364">
    <property type="entry name" value="Aa-tRNA-synt_II"/>
</dbReference>
<evidence type="ECO:0000313" key="10">
    <source>
        <dbReference type="Proteomes" id="UP000034103"/>
    </source>
</evidence>
<organism evidence="9 10">
    <name type="scientific">Microcystis aeruginosa NIES-2549</name>
    <dbReference type="NCBI Taxonomy" id="1641812"/>
    <lineage>
        <taxon>Bacteria</taxon>
        <taxon>Bacillati</taxon>
        <taxon>Cyanobacteriota</taxon>
        <taxon>Cyanophyceae</taxon>
        <taxon>Oscillatoriophycideae</taxon>
        <taxon>Chroococcales</taxon>
        <taxon>Microcystaceae</taxon>
        <taxon>Microcystis</taxon>
    </lineage>
</organism>
<dbReference type="FunFam" id="3.30.930.10:FF:000016">
    <property type="entry name" value="Asparagine--tRNA ligase"/>
    <property type="match status" value="1"/>
</dbReference>
<dbReference type="Gene3D" id="2.40.50.140">
    <property type="entry name" value="Nucleic acid-binding proteins"/>
    <property type="match status" value="1"/>
</dbReference>
<keyword evidence="7" id="KW-0963">Cytoplasm</keyword>
<gene>
    <name evidence="7" type="primary">asnS</name>
    <name evidence="9" type="ORF">MYAER_3753</name>
</gene>
<comment type="catalytic activity">
    <reaction evidence="7">
        <text>tRNA(Asn) + L-asparagine + ATP = L-asparaginyl-tRNA(Asn) + AMP + diphosphate + H(+)</text>
        <dbReference type="Rhea" id="RHEA:11180"/>
        <dbReference type="Rhea" id="RHEA-COMP:9659"/>
        <dbReference type="Rhea" id="RHEA-COMP:9674"/>
        <dbReference type="ChEBI" id="CHEBI:15378"/>
        <dbReference type="ChEBI" id="CHEBI:30616"/>
        <dbReference type="ChEBI" id="CHEBI:33019"/>
        <dbReference type="ChEBI" id="CHEBI:58048"/>
        <dbReference type="ChEBI" id="CHEBI:78442"/>
        <dbReference type="ChEBI" id="CHEBI:78515"/>
        <dbReference type="ChEBI" id="CHEBI:456215"/>
        <dbReference type="EC" id="6.1.1.22"/>
    </reaction>
</comment>
<dbReference type="HAMAP" id="MF_00534">
    <property type="entry name" value="Asn_tRNA_synth"/>
    <property type="match status" value="1"/>
</dbReference>